<comment type="caution">
    <text evidence="3">The sequence shown here is derived from an EMBL/GenBank/DDBJ whole genome shotgun (WGS) entry which is preliminary data.</text>
</comment>
<name>A0ABN9XCP0_9DINO</name>
<dbReference type="Gene3D" id="2.60.120.650">
    <property type="entry name" value="Cupin"/>
    <property type="match status" value="1"/>
</dbReference>
<evidence type="ECO:0000256" key="1">
    <source>
        <dbReference type="SAM" id="SignalP"/>
    </source>
</evidence>
<dbReference type="Proteomes" id="UP001189429">
    <property type="component" value="Unassembled WGS sequence"/>
</dbReference>
<dbReference type="InterPro" id="IPR041667">
    <property type="entry name" value="Cupin_8"/>
</dbReference>
<dbReference type="InterPro" id="IPR050910">
    <property type="entry name" value="JMJD6_ArgDemeth/LysHydrox"/>
</dbReference>
<gene>
    <name evidence="3" type="ORF">PCOR1329_LOCUS74386</name>
</gene>
<keyword evidence="1" id="KW-0732">Signal</keyword>
<proteinExistence type="predicted"/>
<reference evidence="3" key="1">
    <citation type="submission" date="2023-10" db="EMBL/GenBank/DDBJ databases">
        <authorList>
            <person name="Chen Y."/>
            <person name="Shah S."/>
            <person name="Dougan E. K."/>
            <person name="Thang M."/>
            <person name="Chan C."/>
        </authorList>
    </citation>
    <scope>NUCLEOTIDE SEQUENCE [LARGE SCALE GENOMIC DNA]</scope>
</reference>
<dbReference type="PANTHER" id="PTHR12480">
    <property type="entry name" value="ARGININE DEMETHYLASE AND LYSYL-HYDROXYLASE JMJD"/>
    <property type="match status" value="1"/>
</dbReference>
<dbReference type="EMBL" id="CAUYUJ010020079">
    <property type="protein sequence ID" value="CAK0895712.1"/>
    <property type="molecule type" value="Genomic_DNA"/>
</dbReference>
<organism evidence="3 4">
    <name type="scientific">Prorocentrum cordatum</name>
    <dbReference type="NCBI Taxonomy" id="2364126"/>
    <lineage>
        <taxon>Eukaryota</taxon>
        <taxon>Sar</taxon>
        <taxon>Alveolata</taxon>
        <taxon>Dinophyceae</taxon>
        <taxon>Prorocentrales</taxon>
        <taxon>Prorocentraceae</taxon>
        <taxon>Prorocentrum</taxon>
    </lineage>
</organism>
<keyword evidence="4" id="KW-1185">Reference proteome</keyword>
<protein>
    <recommendedName>
        <fullName evidence="2">JmjC domain-containing protein</fullName>
    </recommendedName>
</protein>
<evidence type="ECO:0000313" key="3">
    <source>
        <dbReference type="EMBL" id="CAK0895712.1"/>
    </source>
</evidence>
<feature type="domain" description="JmjC" evidence="2">
    <location>
        <begin position="168"/>
        <end position="333"/>
    </location>
</feature>
<dbReference type="InterPro" id="IPR003347">
    <property type="entry name" value="JmjC_dom"/>
</dbReference>
<evidence type="ECO:0000313" key="4">
    <source>
        <dbReference type="Proteomes" id="UP001189429"/>
    </source>
</evidence>
<sequence length="447" mass="49421">MAPIVVSVLTLSAISVTESLSLSSKGAADDGWPEFFDDNRDLCDLKRVHGPSWFAEAGCSGESCAGKMPSTPMILTGLLDGWLAMNMTWDFQSMAERFGNISIEYFDEWQQAGGNLKNAQPPEKYITSEGSFVVKDLMEKFKNGAKGQHEDFWCGEVDENGKDRRGMDPNNRPSTDCRFSLCCQMRLAGLINTPQQLEGDTFWTGPSFSMSPQGGGFAMHTHAAAWLGLISGEKAWFVEGPEQVGPHQPWYNTVLPLVLPTRAWAKEVVRLPKGQRPQFCIQRPGEVFYLPDAWWHATINHGDFALGYGTKPAWFNADSRNFHGKYMAESPGDVIAQKSRNSQPTNLPEILVAGNLTKLTNFENLILERASADVERDRKTALLVGARPVAGPNVGTAAASLCIMAENILHRRDPQPNQLQEFASHVLQEAQSLDADNEVCRLMRDAP</sequence>
<feature type="signal peptide" evidence="1">
    <location>
        <begin position="1"/>
        <end position="19"/>
    </location>
</feature>
<dbReference type="PROSITE" id="PS51184">
    <property type="entry name" value="JMJC"/>
    <property type="match status" value="1"/>
</dbReference>
<dbReference type="SUPFAM" id="SSF51197">
    <property type="entry name" value="Clavaminate synthase-like"/>
    <property type="match status" value="1"/>
</dbReference>
<accession>A0ABN9XCP0</accession>
<feature type="chain" id="PRO_5045594878" description="JmjC domain-containing protein" evidence="1">
    <location>
        <begin position="20"/>
        <end position="447"/>
    </location>
</feature>
<dbReference type="PANTHER" id="PTHR12480:SF35">
    <property type="entry name" value="TRANSCRIPTION FACTOR JUMONJI, JMJC DOMAIN-CONTAINING PROTEIN"/>
    <property type="match status" value="1"/>
</dbReference>
<evidence type="ECO:0000259" key="2">
    <source>
        <dbReference type="PROSITE" id="PS51184"/>
    </source>
</evidence>
<dbReference type="Pfam" id="PF13621">
    <property type="entry name" value="Cupin_8"/>
    <property type="match status" value="1"/>
</dbReference>